<dbReference type="STRING" id="684552.SAMN04489719_2271"/>
<organism evidence="1 2">
    <name type="scientific">Agrococcus carbonis</name>
    <dbReference type="NCBI Taxonomy" id="684552"/>
    <lineage>
        <taxon>Bacteria</taxon>
        <taxon>Bacillati</taxon>
        <taxon>Actinomycetota</taxon>
        <taxon>Actinomycetes</taxon>
        <taxon>Micrococcales</taxon>
        <taxon>Microbacteriaceae</taxon>
        <taxon>Agrococcus</taxon>
    </lineage>
</organism>
<dbReference type="AlphaFoldDB" id="A0A1H1S1J4"/>
<accession>A0A1H1S1J4</accession>
<evidence type="ECO:0000313" key="2">
    <source>
        <dbReference type="Proteomes" id="UP000199649"/>
    </source>
</evidence>
<reference evidence="2" key="1">
    <citation type="submission" date="2016-10" db="EMBL/GenBank/DDBJ databases">
        <authorList>
            <person name="Varghese N."/>
            <person name="Submissions S."/>
        </authorList>
    </citation>
    <scope>NUCLEOTIDE SEQUENCE [LARGE SCALE GENOMIC DNA]</scope>
    <source>
        <strain evidence="2">DSM 22965</strain>
    </source>
</reference>
<protein>
    <recommendedName>
        <fullName evidence="3">Fe-S oxidoreductase</fullName>
    </recommendedName>
</protein>
<gene>
    <name evidence="1" type="ORF">SAMN04489719_2271</name>
</gene>
<evidence type="ECO:0008006" key="3">
    <source>
        <dbReference type="Google" id="ProtNLM"/>
    </source>
</evidence>
<proteinExistence type="predicted"/>
<name>A0A1H1S1J4_9MICO</name>
<dbReference type="Proteomes" id="UP000199649">
    <property type="component" value="Chromosome I"/>
</dbReference>
<dbReference type="RefSeq" id="WP_231945484.1">
    <property type="nucleotide sequence ID" value="NZ_LT629734.1"/>
</dbReference>
<evidence type="ECO:0000313" key="1">
    <source>
        <dbReference type="EMBL" id="SDS41706.1"/>
    </source>
</evidence>
<dbReference type="EMBL" id="LT629734">
    <property type="protein sequence ID" value="SDS41706.1"/>
    <property type="molecule type" value="Genomic_DNA"/>
</dbReference>
<sequence length="157" mass="16581">MARPQAPQAPLAALGRGIGALGRNVSGPAFRAVTAPPIARAGARIATAGARLWGRLLGGQERREGALHVITGLPRWAYGRGGTTVGAAYLTTASDSPEVLEHEDVHRQQWERYGLWFIPMYVAAGQDALRNRFEVEAGLEAGGYLPKRGAPGQSDGA</sequence>
<keyword evidence="2" id="KW-1185">Reference proteome</keyword>